<proteinExistence type="predicted"/>
<evidence type="ECO:0000256" key="2">
    <source>
        <dbReference type="ARBA" id="ARBA00023125"/>
    </source>
</evidence>
<accession>A0A1H0UEV7</accession>
<dbReference type="PROSITE" id="PS51077">
    <property type="entry name" value="HTH_ICLR"/>
    <property type="match status" value="1"/>
</dbReference>
<evidence type="ECO:0000259" key="4">
    <source>
        <dbReference type="PROSITE" id="PS51077"/>
    </source>
</evidence>
<evidence type="ECO:0000256" key="3">
    <source>
        <dbReference type="ARBA" id="ARBA00023163"/>
    </source>
</evidence>
<dbReference type="OrthoDB" id="5416964at2"/>
<dbReference type="InterPro" id="IPR050707">
    <property type="entry name" value="HTH_MetabolicPath_Reg"/>
</dbReference>
<feature type="domain" description="HTH iclR-type" evidence="4">
    <location>
        <begin position="37"/>
        <end position="97"/>
    </location>
</feature>
<dbReference type="AlphaFoldDB" id="A0A1H0UEV7"/>
<dbReference type="STRING" id="91360.SAMN05660330_03515"/>
<dbReference type="EMBL" id="FNJI01000031">
    <property type="protein sequence ID" value="SDP64575.1"/>
    <property type="molecule type" value="Genomic_DNA"/>
</dbReference>
<dbReference type="SUPFAM" id="SSF46785">
    <property type="entry name" value="Winged helix' DNA-binding domain"/>
    <property type="match status" value="1"/>
</dbReference>
<dbReference type="InterPro" id="IPR036390">
    <property type="entry name" value="WH_DNA-bd_sf"/>
</dbReference>
<dbReference type="PROSITE" id="PS51078">
    <property type="entry name" value="ICLR_ED"/>
    <property type="match status" value="1"/>
</dbReference>
<keyword evidence="7" id="KW-1185">Reference proteome</keyword>
<evidence type="ECO:0000259" key="5">
    <source>
        <dbReference type="PROSITE" id="PS51078"/>
    </source>
</evidence>
<dbReference type="GO" id="GO:0003677">
    <property type="term" value="F:DNA binding"/>
    <property type="evidence" value="ECO:0007669"/>
    <property type="project" value="UniProtKB-KW"/>
</dbReference>
<evidence type="ECO:0000313" key="6">
    <source>
        <dbReference type="EMBL" id="SDP64575.1"/>
    </source>
</evidence>
<sequence length="281" mass="31137">MRLKTSHWHKSVTDQDHSNIVKVSAMTTKTEKTIYKISTLEKGLNILEILAENGSLSVTELAKLSGQNRSASHRFLAALKDLGYLHQGADSKYSLSLKLFEIANKIDDIDTVRSLARSFMRELSNLYGETVNLGRLDGSDIIVVDAVLGTEVIKFDSHIGDRSPAHTLAMGKAILASRSDEEQQEYLNKCVFKALTSHTITDKQSLQSELVKIKNQGYSIDDEEWALGLRCIAIPIFNAPLPSYAISVSGPTSRMNPEKIEKLRSDLMMAGRAISDQLRQG</sequence>
<dbReference type="Gene3D" id="1.10.10.10">
    <property type="entry name" value="Winged helix-like DNA-binding domain superfamily/Winged helix DNA-binding domain"/>
    <property type="match status" value="1"/>
</dbReference>
<organism evidence="6 7">
    <name type="scientific">Desulforhopalus singaporensis</name>
    <dbReference type="NCBI Taxonomy" id="91360"/>
    <lineage>
        <taxon>Bacteria</taxon>
        <taxon>Pseudomonadati</taxon>
        <taxon>Thermodesulfobacteriota</taxon>
        <taxon>Desulfobulbia</taxon>
        <taxon>Desulfobulbales</taxon>
        <taxon>Desulfocapsaceae</taxon>
        <taxon>Desulforhopalus</taxon>
    </lineage>
</organism>
<gene>
    <name evidence="6" type="ORF">SAMN05660330_03515</name>
</gene>
<dbReference type="PANTHER" id="PTHR30136:SF35">
    <property type="entry name" value="HTH-TYPE TRANSCRIPTIONAL REGULATOR RV1719"/>
    <property type="match status" value="1"/>
</dbReference>
<dbReference type="Pfam" id="PF09339">
    <property type="entry name" value="HTH_IclR"/>
    <property type="match status" value="1"/>
</dbReference>
<keyword evidence="1" id="KW-0805">Transcription regulation</keyword>
<dbReference type="Pfam" id="PF01614">
    <property type="entry name" value="IclR_C"/>
    <property type="match status" value="1"/>
</dbReference>
<dbReference type="InterPro" id="IPR005471">
    <property type="entry name" value="Tscrpt_reg_IclR_N"/>
</dbReference>
<feature type="domain" description="IclR-ED" evidence="5">
    <location>
        <begin position="98"/>
        <end position="280"/>
    </location>
</feature>
<dbReference type="GO" id="GO:0045892">
    <property type="term" value="P:negative regulation of DNA-templated transcription"/>
    <property type="evidence" value="ECO:0007669"/>
    <property type="project" value="TreeGrafter"/>
</dbReference>
<dbReference type="SUPFAM" id="SSF55781">
    <property type="entry name" value="GAF domain-like"/>
    <property type="match status" value="1"/>
</dbReference>
<dbReference type="InterPro" id="IPR014757">
    <property type="entry name" value="Tscrpt_reg_IclR_C"/>
</dbReference>
<keyword evidence="3" id="KW-0804">Transcription</keyword>
<evidence type="ECO:0000256" key="1">
    <source>
        <dbReference type="ARBA" id="ARBA00023015"/>
    </source>
</evidence>
<dbReference type="SMART" id="SM00346">
    <property type="entry name" value="HTH_ICLR"/>
    <property type="match status" value="1"/>
</dbReference>
<dbReference type="GO" id="GO:0003700">
    <property type="term" value="F:DNA-binding transcription factor activity"/>
    <property type="evidence" value="ECO:0007669"/>
    <property type="project" value="TreeGrafter"/>
</dbReference>
<name>A0A1H0UEV7_9BACT</name>
<protein>
    <submittedName>
        <fullName evidence="6">Transcriptional regulator, IclR family</fullName>
    </submittedName>
</protein>
<evidence type="ECO:0000313" key="7">
    <source>
        <dbReference type="Proteomes" id="UP000199073"/>
    </source>
</evidence>
<reference evidence="6 7" key="1">
    <citation type="submission" date="2016-10" db="EMBL/GenBank/DDBJ databases">
        <authorList>
            <person name="de Groot N.N."/>
        </authorList>
    </citation>
    <scope>NUCLEOTIDE SEQUENCE [LARGE SCALE GENOMIC DNA]</scope>
    <source>
        <strain evidence="6 7">DSM 12130</strain>
    </source>
</reference>
<dbReference type="InterPro" id="IPR029016">
    <property type="entry name" value="GAF-like_dom_sf"/>
</dbReference>
<dbReference type="InterPro" id="IPR036388">
    <property type="entry name" value="WH-like_DNA-bd_sf"/>
</dbReference>
<dbReference type="Gene3D" id="3.30.450.40">
    <property type="match status" value="1"/>
</dbReference>
<dbReference type="PANTHER" id="PTHR30136">
    <property type="entry name" value="HELIX-TURN-HELIX TRANSCRIPTIONAL REGULATOR, ICLR FAMILY"/>
    <property type="match status" value="1"/>
</dbReference>
<dbReference type="Proteomes" id="UP000199073">
    <property type="component" value="Unassembled WGS sequence"/>
</dbReference>
<keyword evidence="2" id="KW-0238">DNA-binding</keyword>